<organism evidence="2 5">
    <name type="scientific">Agathobacter rectalis</name>
    <dbReference type="NCBI Taxonomy" id="39491"/>
    <lineage>
        <taxon>Bacteria</taxon>
        <taxon>Bacillati</taxon>
        <taxon>Bacillota</taxon>
        <taxon>Clostridia</taxon>
        <taxon>Lachnospirales</taxon>
        <taxon>Lachnospiraceae</taxon>
        <taxon>Agathobacter</taxon>
    </lineage>
</organism>
<dbReference type="AlphaFoldDB" id="A0A0M6WKE5"/>
<reference evidence="4" key="5">
    <citation type="submission" date="2020-02" db="EMBL/GenBank/DDBJ databases">
        <authorList>
            <person name="Littmann E."/>
            <person name="Sorbara M."/>
        </authorList>
    </citation>
    <scope>NUCLEOTIDE SEQUENCE</scope>
    <source>
        <strain evidence="4">MSK.16.45</strain>
    </source>
</reference>
<reference evidence="4" key="4">
    <citation type="journal article" date="2020" name="Cell Host Microbe">
        <title>Functional and Genomic Variation between Human-Derived Isolates of Lachnospiraceae Reveals Inter- and Intra-Species Diversity.</title>
        <authorList>
            <person name="Sorbara M.T."/>
            <person name="Littmann E.R."/>
            <person name="Fontana E."/>
            <person name="Moody T.U."/>
            <person name="Kohout C.E."/>
            <person name="Gjonbalaj M."/>
            <person name="Eaton V."/>
            <person name="Seok R."/>
            <person name="Leiner I.M."/>
            <person name="Pamer E.G."/>
        </authorList>
    </citation>
    <scope>NUCLEOTIDE SEQUENCE</scope>
    <source>
        <strain evidence="4">MSK.16.45</strain>
    </source>
</reference>
<feature type="transmembrane region" description="Helical" evidence="1">
    <location>
        <begin position="21"/>
        <end position="45"/>
    </location>
</feature>
<name>A0A0M6WKE5_9FIRM</name>
<keyword evidence="1" id="KW-0472">Membrane</keyword>
<dbReference type="Proteomes" id="UP001193756">
    <property type="component" value="Unassembled WGS sequence"/>
</dbReference>
<evidence type="ECO:0000256" key="1">
    <source>
        <dbReference type="SAM" id="Phobius"/>
    </source>
</evidence>
<accession>A0A0M6WKE5</accession>
<reference evidence="2" key="1">
    <citation type="submission" date="2015-05" db="EMBL/GenBank/DDBJ databases">
        <authorList>
            <person name="Wang D.B."/>
            <person name="Wang M."/>
        </authorList>
    </citation>
    <scope>NUCLEOTIDE SEQUENCE [LARGE SCALE GENOMIC DNA]</scope>
    <source>
        <strain evidence="2">T1-815</strain>
    </source>
</reference>
<protein>
    <submittedName>
        <fullName evidence="2">Uncharacterized protein</fullName>
    </submittedName>
</protein>
<dbReference type="Proteomes" id="UP000465607">
    <property type="component" value="Unassembled WGS sequence"/>
</dbReference>
<dbReference type="RefSeq" id="WP_055061659.1">
    <property type="nucleotide sequence ID" value="NZ_CVRQ01000018.1"/>
</dbReference>
<evidence type="ECO:0000313" key="4">
    <source>
        <dbReference type="EMBL" id="NSC76031.1"/>
    </source>
</evidence>
<feature type="transmembrane region" description="Helical" evidence="1">
    <location>
        <begin position="51"/>
        <end position="72"/>
    </location>
</feature>
<keyword evidence="1" id="KW-1133">Transmembrane helix</keyword>
<keyword evidence="1" id="KW-0812">Transmembrane</keyword>
<evidence type="ECO:0000313" key="2">
    <source>
        <dbReference type="EMBL" id="CRL36736.1"/>
    </source>
</evidence>
<proteinExistence type="predicted"/>
<evidence type="ECO:0000313" key="5">
    <source>
        <dbReference type="Proteomes" id="UP000049472"/>
    </source>
</evidence>
<gene>
    <name evidence="4" type="ORF">G4312_01740</name>
    <name evidence="3" type="ORF">GKE44_01110</name>
    <name evidence="2" type="ORF">T1815_14071</name>
</gene>
<reference evidence="3 6" key="3">
    <citation type="journal article" date="2019" name="Nat. Med.">
        <title>A library of human gut bacterial isolates paired with longitudinal multiomics data enables mechanistic microbiome research.</title>
        <authorList>
            <person name="Poyet M."/>
            <person name="Groussin M."/>
            <person name="Gibbons S.M."/>
            <person name="Avila-Pacheco J."/>
            <person name="Jiang X."/>
            <person name="Kearney S.M."/>
            <person name="Perrotta A.R."/>
            <person name="Berdy B."/>
            <person name="Zhao S."/>
            <person name="Lieberman T.D."/>
            <person name="Swanson P.K."/>
            <person name="Smith M."/>
            <person name="Roesemann S."/>
            <person name="Alexander J.E."/>
            <person name="Rich S.A."/>
            <person name="Livny J."/>
            <person name="Vlamakis H."/>
            <person name="Clish C."/>
            <person name="Bullock K."/>
            <person name="Deik A."/>
            <person name="Scott J."/>
            <person name="Pierce K.A."/>
            <person name="Xavier R.J."/>
            <person name="Alm E.J."/>
        </authorList>
    </citation>
    <scope>NUCLEOTIDE SEQUENCE [LARGE SCALE GENOMIC DNA]</scope>
    <source>
        <strain evidence="3 6">BIOML-A5</strain>
    </source>
</reference>
<evidence type="ECO:0000313" key="3">
    <source>
        <dbReference type="EMBL" id="MSD25799.1"/>
    </source>
</evidence>
<reference evidence="5" key="2">
    <citation type="submission" date="2015-05" db="EMBL/GenBank/DDBJ databases">
        <authorList>
            <consortium name="Pathogen Informatics"/>
        </authorList>
    </citation>
    <scope>NUCLEOTIDE SEQUENCE [LARGE SCALE GENOMIC DNA]</scope>
    <source>
        <strain evidence="5">T1-815</strain>
    </source>
</reference>
<keyword evidence="5" id="KW-1185">Reference proteome</keyword>
<dbReference type="EMBL" id="JAAIMP010000002">
    <property type="protein sequence ID" value="NSC76031.1"/>
    <property type="molecule type" value="Genomic_DNA"/>
</dbReference>
<dbReference type="EMBL" id="CVRQ01000018">
    <property type="protein sequence ID" value="CRL36736.1"/>
    <property type="molecule type" value="Genomic_DNA"/>
</dbReference>
<dbReference type="EMBL" id="WKQV01000001">
    <property type="protein sequence ID" value="MSD25799.1"/>
    <property type="molecule type" value="Genomic_DNA"/>
</dbReference>
<evidence type="ECO:0000313" key="6">
    <source>
        <dbReference type="Proteomes" id="UP000465607"/>
    </source>
</evidence>
<dbReference type="Proteomes" id="UP000049472">
    <property type="component" value="Unassembled WGS sequence"/>
</dbReference>
<sequence>MKIYVDEQKRYEDTKATGQCFTAVGAIGLIAIVLLDTGVIKLAALDSVNKLMVSIVMGLVFLIFFIIGMKSFMELKDISKKIDLNNSLEKEIMEYVTVTHKDELMTLASSGEKGDVCSGDLYYKRAELITSIITEKYSLLEESFLDHMVEEIYSKIYSDIVEE</sequence>